<sequence length="153" mass="17371">MGSTFSNCVKSIETNSWSNTEPSELSSKRLDREKLSKLKDTDYVILKKKIKAKDVNLGFKSLGRLEISDAIMESDHEDSNSSTTSQEHDKEYIFERFDGFDQNLESSLCSCSCITEDENESSEYIEIILKKSFCSKMLSGNFIKICITSEMEA</sequence>
<proteinExistence type="predicted"/>
<evidence type="ECO:0000313" key="2">
    <source>
        <dbReference type="Proteomes" id="UP001295684"/>
    </source>
</evidence>
<keyword evidence="2" id="KW-1185">Reference proteome</keyword>
<dbReference type="AlphaFoldDB" id="A0AAD1Y7T6"/>
<protein>
    <submittedName>
        <fullName evidence="1">Uncharacterized protein</fullName>
    </submittedName>
</protein>
<dbReference type="Proteomes" id="UP001295684">
    <property type="component" value="Unassembled WGS sequence"/>
</dbReference>
<dbReference type="EMBL" id="CAMPGE010029306">
    <property type="protein sequence ID" value="CAI2386773.1"/>
    <property type="molecule type" value="Genomic_DNA"/>
</dbReference>
<evidence type="ECO:0000313" key="1">
    <source>
        <dbReference type="EMBL" id="CAI2386773.1"/>
    </source>
</evidence>
<name>A0AAD1Y7T6_EUPCR</name>
<organism evidence="1 2">
    <name type="scientific">Euplotes crassus</name>
    <dbReference type="NCBI Taxonomy" id="5936"/>
    <lineage>
        <taxon>Eukaryota</taxon>
        <taxon>Sar</taxon>
        <taxon>Alveolata</taxon>
        <taxon>Ciliophora</taxon>
        <taxon>Intramacronucleata</taxon>
        <taxon>Spirotrichea</taxon>
        <taxon>Hypotrichia</taxon>
        <taxon>Euplotida</taxon>
        <taxon>Euplotidae</taxon>
        <taxon>Moneuplotes</taxon>
    </lineage>
</organism>
<gene>
    <name evidence="1" type="ORF">ECRASSUSDP1_LOCUS28397</name>
</gene>
<reference evidence="1" key="1">
    <citation type="submission" date="2023-07" db="EMBL/GenBank/DDBJ databases">
        <authorList>
            <consortium name="AG Swart"/>
            <person name="Singh M."/>
            <person name="Singh A."/>
            <person name="Seah K."/>
            <person name="Emmerich C."/>
        </authorList>
    </citation>
    <scope>NUCLEOTIDE SEQUENCE</scope>
    <source>
        <strain evidence="1">DP1</strain>
    </source>
</reference>
<accession>A0AAD1Y7T6</accession>
<comment type="caution">
    <text evidence="1">The sequence shown here is derived from an EMBL/GenBank/DDBJ whole genome shotgun (WGS) entry which is preliminary data.</text>
</comment>